<dbReference type="InterPro" id="IPR051918">
    <property type="entry name" value="STPP_CPPED1"/>
</dbReference>
<dbReference type="EMBL" id="CP002810">
    <property type="protein sequence ID" value="AEG43896.1"/>
    <property type="molecule type" value="Genomic_DNA"/>
</dbReference>
<evidence type="ECO:0000313" key="5">
    <source>
        <dbReference type="Proteomes" id="UP000009236"/>
    </source>
</evidence>
<proteinExistence type="predicted"/>
<dbReference type="InterPro" id="IPR013783">
    <property type="entry name" value="Ig-like_fold"/>
</dbReference>
<feature type="chain" id="PRO_5038893544" evidence="2">
    <location>
        <begin position="28"/>
        <end position="1552"/>
    </location>
</feature>
<reference evidence="4 5" key="1">
    <citation type="submission" date="2011-05" db="EMBL/GenBank/DDBJ databases">
        <title>Complete sequence of Isoptericola variabilis 225.</title>
        <authorList>
            <consortium name="US DOE Joint Genome Institute"/>
            <person name="Lucas S."/>
            <person name="Han J."/>
            <person name="Lapidus A."/>
            <person name="Cheng J.-F."/>
            <person name="Goodwin L."/>
            <person name="Pitluck S."/>
            <person name="Peters L."/>
            <person name="Mikhailova N."/>
            <person name="Zeytun A."/>
            <person name="Han C."/>
            <person name="Tapia R."/>
            <person name="Land M."/>
            <person name="Hauser L."/>
            <person name="Kyrpides N."/>
            <person name="Ivanova N."/>
            <person name="Pagani I."/>
            <person name="Siebers A."/>
            <person name="Allgaier M."/>
            <person name="Thelen M."/>
            <person name="Hugenholtz P."/>
            <person name="Gladden J."/>
            <person name="Woyke T."/>
        </authorList>
    </citation>
    <scope>NUCLEOTIDE SEQUENCE [LARGE SCALE GENOMIC DNA]</scope>
    <source>
        <strain evidence="5">225</strain>
    </source>
</reference>
<feature type="region of interest" description="Disordered" evidence="1">
    <location>
        <begin position="204"/>
        <end position="273"/>
    </location>
</feature>
<evidence type="ECO:0000256" key="2">
    <source>
        <dbReference type="SAM" id="SignalP"/>
    </source>
</evidence>
<feature type="region of interest" description="Disordered" evidence="1">
    <location>
        <begin position="1527"/>
        <end position="1552"/>
    </location>
</feature>
<feature type="signal peptide" evidence="2">
    <location>
        <begin position="1"/>
        <end position="27"/>
    </location>
</feature>
<gene>
    <name evidence="4" type="ordered locus">Isova_1121</name>
</gene>
<accession>F6FRD5</accession>
<feature type="domain" description="LTD" evidence="3">
    <location>
        <begin position="30"/>
        <end position="185"/>
    </location>
</feature>
<evidence type="ECO:0000313" key="4">
    <source>
        <dbReference type="EMBL" id="AEG43896.1"/>
    </source>
</evidence>
<dbReference type="Pfam" id="PF00932">
    <property type="entry name" value="LTD"/>
    <property type="match status" value="1"/>
</dbReference>
<dbReference type="InterPro" id="IPR029052">
    <property type="entry name" value="Metallo-depent_PP-like"/>
</dbReference>
<protein>
    <submittedName>
        <fullName evidence="4">Metallophosphoesterase</fullName>
    </submittedName>
</protein>
<feature type="domain" description="LTD" evidence="3">
    <location>
        <begin position="262"/>
        <end position="407"/>
    </location>
</feature>
<evidence type="ECO:0000256" key="1">
    <source>
        <dbReference type="SAM" id="MobiDB-lite"/>
    </source>
</evidence>
<dbReference type="GO" id="GO:0016787">
    <property type="term" value="F:hydrolase activity"/>
    <property type="evidence" value="ECO:0007669"/>
    <property type="project" value="InterPro"/>
</dbReference>
<organism evidence="5">
    <name type="scientific">Isoptericola variabilis (strain 225)</name>
    <dbReference type="NCBI Taxonomy" id="743718"/>
    <lineage>
        <taxon>Bacteria</taxon>
        <taxon>Bacillati</taxon>
        <taxon>Actinomycetota</taxon>
        <taxon>Actinomycetes</taxon>
        <taxon>Micrococcales</taxon>
        <taxon>Promicromonosporaceae</taxon>
        <taxon>Isoptericola</taxon>
    </lineage>
</organism>
<dbReference type="Gene3D" id="2.60.40.10">
    <property type="entry name" value="Immunoglobulins"/>
    <property type="match status" value="1"/>
</dbReference>
<dbReference type="PIRSF" id="PIRSF036444">
    <property type="entry name" value="Pesterase_YvnB"/>
    <property type="match status" value="1"/>
</dbReference>
<dbReference type="HOGENOM" id="CLU_001340_0_0_11"/>
<dbReference type="SUPFAM" id="SSF56300">
    <property type="entry name" value="Metallo-dependent phosphatases"/>
    <property type="match status" value="1"/>
</dbReference>
<keyword evidence="5" id="KW-1185">Reference proteome</keyword>
<dbReference type="Gene3D" id="2.60.40.2700">
    <property type="match status" value="1"/>
</dbReference>
<dbReference type="PANTHER" id="PTHR43143:SF5">
    <property type="entry name" value="SECRETED PROTEIN"/>
    <property type="match status" value="1"/>
</dbReference>
<dbReference type="PROSITE" id="PS51841">
    <property type="entry name" value="LTD"/>
    <property type="match status" value="2"/>
</dbReference>
<dbReference type="RefSeq" id="WP_013838288.1">
    <property type="nucleotide sequence ID" value="NC_015588.1"/>
</dbReference>
<keyword evidence="2" id="KW-0732">Signal</keyword>
<dbReference type="Gene3D" id="3.60.21.10">
    <property type="match status" value="1"/>
</dbReference>
<feature type="compositionally biased region" description="Pro residues" evidence="1">
    <location>
        <begin position="236"/>
        <end position="270"/>
    </location>
</feature>
<dbReference type="GO" id="GO:0005975">
    <property type="term" value="P:carbohydrate metabolic process"/>
    <property type="evidence" value="ECO:0007669"/>
    <property type="project" value="UniProtKB-ARBA"/>
</dbReference>
<evidence type="ECO:0000259" key="3">
    <source>
        <dbReference type="PROSITE" id="PS51841"/>
    </source>
</evidence>
<dbReference type="InterPro" id="IPR004843">
    <property type="entry name" value="Calcineurin-like_PHP"/>
</dbReference>
<dbReference type="InterPro" id="IPR001322">
    <property type="entry name" value="Lamin_tail_dom"/>
</dbReference>
<sequence length="1552" mass="164249">MPSHHRSIVARLVSALTASSLAAGALAATAVPAAAAPATELPPLLITEINVDSSNRPNAAGASVDVWEFVEVHNTTDSPIVLAEEGYSIVYMSGSTPKTLAFDPGTTVDAHGTVVFWAYNSTYEGAAALTDDEFREFYAGLGITEPFQLVRLTGQNGLNNSGTSMYLRRTTGGVTSDVAQVTWTGTDKGVDRTVTFGAPTEAGSAVQPVVGRQQAPTPGTVDPAQLALPEPEPEPTDPTPTPTPSEPAPEPSPSPTGPSVPEPGPVPPSDPALDAPILQVTEVAPDTANVGGADAYEFIEVYNASDAPVRFEDFTINYLYLDGSHVVTNSALWPATPADPVIEPGRTLVLWIKNGANQHLTAADFNAHFGSRLTAGVDLVEIHSGGMANGGLRGIQVQTNTGHVVSRADYMNDAQTVADRPIQYRWESGTRQRLVGVDVATPGYVSPEQVPAGLVATPEDTSAPVITDLTGGIDAPDTDDLALELEVTDDRQVRTVALTIADDVGEPTTRHLRFDAPNRYAFTVPAVDLYGKAWVEYTVTASDGTHTSTLGPVRVQLEESEPAPVRLNVADGQHVGGATRVAGTTSGDPAGLSLAIDGEPVDGLTPALEAPALFAFEATNTDAFFRNGVKLGDDVLTIFDEGFYSRIETVTSEVPVERIARGEDLTLGIYAGTKAWPEPDPNENNDDFSAMNLRLALPDGRVLRPEVCAGAGEGQAETVRECPDPATRIGFSDANQVYFLATFRIPDDAFDSLAHTWDTTAVADGEHTVSATAGEQSVTRTVVVDNTAPEITTALVDGETYRGDIEIDAEASDAGSGVASLTATLDGEAITLPHATSSLTLSPGEHTLVLTAKDRLGNTTERTVTFTTPDERPDVALGEPADGATVRSGDVTLSATAGSANGDDLDVAFRKGYAFDAADAEVSAFAGTTTDAAATDRDGATELTGDELAKLVGTDGVASEVSSDTELPYQLFTVDVPDDAGEDGRVRIAWSGSANADAKVLLYVLNVETGRWQEVDRYVTTGSAATEFELGGTVALADHVRDGEVTVLVQHSEGFAGTARSPRDGSVAPFHPDATPRSEYDFTIAWESDTQYYNDNQGQPGDPENPSGWYAHQQAIHRFLLDQRDELNLQYLVHTGDIVDDWDQPHQWANADAAYRALDEAGLPYGVLAGNHDVGGARVDYSNYSQFFGADRFEGNPWYGGQLQDNRGHYDLISVNGVDLLMLYMGWGPGDEQIDWMNEVIARYPERKVWINLHEYMLTTGGLGPIPQRILDEVIAPNPNVVMVSSGHYHDAYTRTDEFDDDGDGVADRTVYSMLFDYQGLPEGGLGYLRLLHFDNTGGADGTGRIVVRTYSPSLDVFNSDDAALNDPPGMQEFEIPYSAFSLEPTTKTLATDSLRVDVLTSETIAAFTGVASGETVSATWSSLEAGEHGWYVVATGPYGGVVTSEVRTFTTSGPALQTGTPVVVGTPRVGAVLRVDPGTWASGTQLAFQWLVDGVPVSGATGRTYKVPASDVGGSVSVRVTGTKDGYGSWSATSAPTEPVTDGGKPGKGRG</sequence>
<dbReference type="InterPro" id="IPR011401">
    <property type="entry name" value="Pesterase_YvnB"/>
</dbReference>
<dbReference type="Pfam" id="PF00149">
    <property type="entry name" value="Metallophos"/>
    <property type="match status" value="1"/>
</dbReference>
<dbReference type="STRING" id="743718.Isova_1121"/>
<dbReference type="KEGG" id="iva:Isova_1121"/>
<name>F6FRD5_ISOV2</name>
<dbReference type="Proteomes" id="UP000009236">
    <property type="component" value="Chromosome"/>
</dbReference>
<dbReference type="PANTHER" id="PTHR43143">
    <property type="entry name" value="METALLOPHOSPHOESTERASE, CALCINEURIN SUPERFAMILY"/>
    <property type="match status" value="1"/>
</dbReference>
<dbReference type="eggNOG" id="COG1409">
    <property type="taxonomic scope" value="Bacteria"/>
</dbReference>